<dbReference type="SUPFAM" id="SSF52266">
    <property type="entry name" value="SGNH hydrolase"/>
    <property type="match status" value="1"/>
</dbReference>
<dbReference type="AlphaFoldDB" id="A0A2U0SF95"/>
<protein>
    <recommendedName>
        <fullName evidence="1">GSCFA domain-containing protein</fullName>
    </recommendedName>
</protein>
<reference evidence="2 3" key="1">
    <citation type="submission" date="2018-05" db="EMBL/GenBank/DDBJ databases">
        <title>Description of Sphingomonas pokkalii sp nov, isolated from the rhizosphere of saline tolerant pokkali rice and its draft genome analysis.</title>
        <authorList>
            <person name="Menon R."/>
            <person name="Kumari S."/>
            <person name="Rameshkumar N."/>
        </authorList>
    </citation>
    <scope>NUCLEOTIDE SEQUENCE [LARGE SCALE GENOMIC DNA]</scope>
    <source>
        <strain evidence="2 3">L3B27</strain>
    </source>
</reference>
<comment type="caution">
    <text evidence="2">The sequence shown here is derived from an EMBL/GenBank/DDBJ whole genome shotgun (WGS) entry which is preliminary data.</text>
</comment>
<proteinExistence type="predicted"/>
<dbReference type="Proteomes" id="UP000245890">
    <property type="component" value="Unassembled WGS sequence"/>
</dbReference>
<evidence type="ECO:0000259" key="1">
    <source>
        <dbReference type="Pfam" id="PF08885"/>
    </source>
</evidence>
<dbReference type="OrthoDB" id="369216at2"/>
<evidence type="ECO:0000313" key="2">
    <source>
        <dbReference type="EMBL" id="PVX29955.1"/>
    </source>
</evidence>
<keyword evidence="3" id="KW-1185">Reference proteome</keyword>
<accession>A0A2U0SF95</accession>
<dbReference type="InterPro" id="IPR014982">
    <property type="entry name" value="GSCFA"/>
</dbReference>
<feature type="domain" description="GSCFA" evidence="1">
    <location>
        <begin position="65"/>
        <end position="301"/>
    </location>
</feature>
<gene>
    <name evidence="2" type="ORF">DD559_11925</name>
</gene>
<dbReference type="RefSeq" id="WP_116469372.1">
    <property type="nucleotide sequence ID" value="NZ_QENQ01000001.1"/>
</dbReference>
<evidence type="ECO:0000313" key="3">
    <source>
        <dbReference type="Proteomes" id="UP000245890"/>
    </source>
</evidence>
<dbReference type="EMBL" id="QENQ01000001">
    <property type="protein sequence ID" value="PVX29955.1"/>
    <property type="molecule type" value="Genomic_DNA"/>
</dbReference>
<organism evidence="2 3">
    <name type="scientific">Sphingomonas pokkalii</name>
    <dbReference type="NCBI Taxonomy" id="2175090"/>
    <lineage>
        <taxon>Bacteria</taxon>
        <taxon>Pseudomonadati</taxon>
        <taxon>Pseudomonadota</taxon>
        <taxon>Alphaproteobacteria</taxon>
        <taxon>Sphingomonadales</taxon>
        <taxon>Sphingomonadaceae</taxon>
        <taxon>Sphingomonas</taxon>
    </lineage>
</organism>
<name>A0A2U0SF95_9SPHN</name>
<dbReference type="Pfam" id="PF08885">
    <property type="entry name" value="GSCFA"/>
    <property type="match status" value="1"/>
</dbReference>
<sequence length="308" mass="35344">MADLEQIVSERDGHRAVFNGSWYRGPHTNFIASKEEIEYSAAGVDRWIMHGWSPPQPFIRPDTRLTAFGSCFAGYITKYLMEKGYDVGGGHLSNQSHIIRFGEGMVNSFTILQQFEWAMEGKEFPENLWFSEGKEIASIDPAVRAETRGVILGTDLFIITLGLSEIWYDKRTGDALWRGVPAYLFDEKIHGFRISSHQENLDNLRRICAIIHTAKPNARIIFTVSPIPLMATFRPISCMTANSVSKSILRSAVDEMLRESNDERISYFPSFEIVKDFFVDPFERDNRHPKPEIVDFIMKTFERHFCCP</sequence>